<dbReference type="InterPro" id="IPR038765">
    <property type="entry name" value="Papain-like_cys_pep_sf"/>
</dbReference>
<keyword evidence="3" id="KW-0378">Hydrolase</keyword>
<evidence type="ECO:0000256" key="2">
    <source>
        <dbReference type="ARBA" id="ARBA00022670"/>
    </source>
</evidence>
<keyword evidence="2" id="KW-0645">Protease</keyword>
<evidence type="ECO:0000256" key="1">
    <source>
        <dbReference type="ARBA" id="ARBA00007074"/>
    </source>
</evidence>
<dbReference type="AlphaFoldDB" id="A0A9D1L0I4"/>
<proteinExistence type="inferred from homology"/>
<evidence type="ECO:0000256" key="4">
    <source>
        <dbReference type="ARBA" id="ARBA00022807"/>
    </source>
</evidence>
<dbReference type="SUPFAM" id="SSF54001">
    <property type="entry name" value="Cysteine proteinases"/>
    <property type="match status" value="1"/>
</dbReference>
<comment type="caution">
    <text evidence="6">The sequence shown here is derived from an EMBL/GenBank/DDBJ whole genome shotgun (WGS) entry which is preliminary data.</text>
</comment>
<comment type="similarity">
    <text evidence="1">Belongs to the peptidase C40 family.</text>
</comment>
<dbReference type="PROSITE" id="PS51935">
    <property type="entry name" value="NLPC_P60"/>
    <property type="match status" value="1"/>
</dbReference>
<dbReference type="Gene3D" id="3.90.1720.10">
    <property type="entry name" value="endopeptidase domain like (from Nostoc punctiforme)"/>
    <property type="match status" value="1"/>
</dbReference>
<evidence type="ECO:0000256" key="3">
    <source>
        <dbReference type="ARBA" id="ARBA00022801"/>
    </source>
</evidence>
<dbReference type="InterPro" id="IPR051202">
    <property type="entry name" value="Peptidase_C40"/>
</dbReference>
<dbReference type="GO" id="GO:0006508">
    <property type="term" value="P:proteolysis"/>
    <property type="evidence" value="ECO:0007669"/>
    <property type="project" value="UniProtKB-KW"/>
</dbReference>
<evidence type="ECO:0000259" key="5">
    <source>
        <dbReference type="PROSITE" id="PS51935"/>
    </source>
</evidence>
<dbReference type="PANTHER" id="PTHR47053:SF1">
    <property type="entry name" value="MUREIN DD-ENDOPEPTIDASE MEPH-RELATED"/>
    <property type="match status" value="1"/>
</dbReference>
<organism evidence="6 7">
    <name type="scientific">Candidatus Fimiplasma intestinipullorum</name>
    <dbReference type="NCBI Taxonomy" id="2840825"/>
    <lineage>
        <taxon>Bacteria</taxon>
        <taxon>Bacillati</taxon>
        <taxon>Bacillota</taxon>
        <taxon>Clostridia</taxon>
        <taxon>Eubacteriales</taxon>
        <taxon>Candidatus Fimiplasma</taxon>
    </lineage>
</organism>
<protein>
    <submittedName>
        <fullName evidence="6">C40 family peptidase</fullName>
    </submittedName>
</protein>
<dbReference type="Pfam" id="PF00877">
    <property type="entry name" value="NLPC_P60"/>
    <property type="match status" value="1"/>
</dbReference>
<feature type="domain" description="NlpC/P60" evidence="5">
    <location>
        <begin position="54"/>
        <end position="188"/>
    </location>
</feature>
<name>A0A9D1L0I4_9FIRM</name>
<dbReference type="GO" id="GO:0008234">
    <property type="term" value="F:cysteine-type peptidase activity"/>
    <property type="evidence" value="ECO:0007669"/>
    <property type="project" value="UniProtKB-KW"/>
</dbReference>
<dbReference type="Proteomes" id="UP000824175">
    <property type="component" value="Unassembled WGS sequence"/>
</dbReference>
<gene>
    <name evidence="6" type="ORF">IAD15_11485</name>
</gene>
<reference evidence="6" key="2">
    <citation type="journal article" date="2021" name="PeerJ">
        <title>Extensive microbial diversity within the chicken gut microbiome revealed by metagenomics and culture.</title>
        <authorList>
            <person name="Gilroy R."/>
            <person name="Ravi A."/>
            <person name="Getino M."/>
            <person name="Pursley I."/>
            <person name="Horton D.L."/>
            <person name="Alikhan N.F."/>
            <person name="Baker D."/>
            <person name="Gharbi K."/>
            <person name="Hall N."/>
            <person name="Watson M."/>
            <person name="Adriaenssens E.M."/>
            <person name="Foster-Nyarko E."/>
            <person name="Jarju S."/>
            <person name="Secka A."/>
            <person name="Antonio M."/>
            <person name="Oren A."/>
            <person name="Chaudhuri R.R."/>
            <person name="La Ragione R."/>
            <person name="Hildebrand F."/>
            <person name="Pallen M.J."/>
        </authorList>
    </citation>
    <scope>NUCLEOTIDE SEQUENCE</scope>
    <source>
        <strain evidence="6">CHK195-11698</strain>
    </source>
</reference>
<accession>A0A9D1L0I4</accession>
<dbReference type="PANTHER" id="PTHR47053">
    <property type="entry name" value="MUREIN DD-ENDOPEPTIDASE MEPH-RELATED"/>
    <property type="match status" value="1"/>
</dbReference>
<sequence length="188" mass="20990">MPDNIDANTFTSFVLTTDPFVSSFANHDLTETDLTTLMTIMYDETYQYIPNYNGTTGENIANYALSRLGCRYYWGAEGPDYFDCSGLVCWAYNQAGVSVQRLGATAYSQMGIRLSYGDLMPGDCVYFDWDRNGSIEHVGIYIGNQEVVHASGDGSGTVGQYPDQCVKISSIAPGTYYYRSIHSMNRFY</sequence>
<keyword evidence="4" id="KW-0788">Thiol protease</keyword>
<reference evidence="6" key="1">
    <citation type="submission" date="2020-10" db="EMBL/GenBank/DDBJ databases">
        <authorList>
            <person name="Gilroy R."/>
        </authorList>
    </citation>
    <scope>NUCLEOTIDE SEQUENCE</scope>
    <source>
        <strain evidence="6">CHK195-11698</strain>
    </source>
</reference>
<dbReference type="EMBL" id="DVMJ01000106">
    <property type="protein sequence ID" value="HIU14668.1"/>
    <property type="molecule type" value="Genomic_DNA"/>
</dbReference>
<dbReference type="InterPro" id="IPR000064">
    <property type="entry name" value="NLP_P60_dom"/>
</dbReference>
<evidence type="ECO:0000313" key="7">
    <source>
        <dbReference type="Proteomes" id="UP000824175"/>
    </source>
</evidence>
<evidence type="ECO:0000313" key="6">
    <source>
        <dbReference type="EMBL" id="HIU14668.1"/>
    </source>
</evidence>